<feature type="transmembrane region" description="Helical" evidence="7">
    <location>
        <begin position="28"/>
        <end position="48"/>
    </location>
</feature>
<dbReference type="GO" id="GO:0016746">
    <property type="term" value="F:acyltransferase activity"/>
    <property type="evidence" value="ECO:0007669"/>
    <property type="project" value="UniProtKB-KW"/>
</dbReference>
<dbReference type="PANTHER" id="PTHR30606">
    <property type="entry name" value="LIPID A BIOSYNTHESIS LAUROYL ACYLTRANSFERASE"/>
    <property type="match status" value="1"/>
</dbReference>
<organism evidence="8 9">
    <name type="scientific">Haemophilus pittmaniae</name>
    <dbReference type="NCBI Taxonomy" id="249188"/>
    <lineage>
        <taxon>Bacteria</taxon>
        <taxon>Pseudomonadati</taxon>
        <taxon>Pseudomonadota</taxon>
        <taxon>Gammaproteobacteria</taxon>
        <taxon>Pasteurellales</taxon>
        <taxon>Pasteurellaceae</taxon>
        <taxon>Haemophilus</taxon>
    </lineage>
</organism>
<evidence type="ECO:0000256" key="3">
    <source>
        <dbReference type="ARBA" id="ARBA00022519"/>
    </source>
</evidence>
<gene>
    <name evidence="8" type="ORF">NCTC13335_00824</name>
</gene>
<keyword evidence="6 8" id="KW-0012">Acyltransferase</keyword>
<name>A0A377IZJ5_9PAST</name>
<evidence type="ECO:0000256" key="2">
    <source>
        <dbReference type="ARBA" id="ARBA00022475"/>
    </source>
</evidence>
<dbReference type="GO" id="GO:0005886">
    <property type="term" value="C:plasma membrane"/>
    <property type="evidence" value="ECO:0007669"/>
    <property type="project" value="UniProtKB-SubCell"/>
</dbReference>
<dbReference type="InterPro" id="IPR004960">
    <property type="entry name" value="LipA_acyltrans"/>
</dbReference>
<keyword evidence="5 7" id="KW-0472">Membrane</keyword>
<dbReference type="EMBL" id="UGHS01000003">
    <property type="protein sequence ID" value="STO92967.1"/>
    <property type="molecule type" value="Genomic_DNA"/>
</dbReference>
<dbReference type="OrthoDB" id="9808633at2"/>
<evidence type="ECO:0000256" key="4">
    <source>
        <dbReference type="ARBA" id="ARBA00022679"/>
    </source>
</evidence>
<sequence length="307" mass="35822">MKSKHWAKQKERGNALGLNITRLAVQYFPLWGIRIFNILVVSYFYLTARQARHNIHRYYYHLTSHYPELQLPSNKIFRHFLAFGEAITDRFAVWQRKIRYNDLWIDDADNLYADMNSGNRGQLLVCSHFGNIEICRALVDESPLPNFKLTVLVHNKHAEAFNQALVKAGASELEVLQVEDLDTPTMLGLVSRIERGEWIAIAADRIPVRGEKTAAVSFLGQPAQFPQGAWLLASLLKTPLNTLFCIKENGRYHFKLRRFSPTILGRGKERSINIQQAMQRYAELLEQECRENPQYWFNFYDFWNDQQ</sequence>
<dbReference type="AlphaFoldDB" id="A0A377IZJ5"/>
<proteinExistence type="predicted"/>
<keyword evidence="4 8" id="KW-0808">Transferase</keyword>
<keyword evidence="3" id="KW-0997">Cell inner membrane</keyword>
<dbReference type="PANTHER" id="PTHR30606:SF10">
    <property type="entry name" value="PHOSPHATIDYLINOSITOL MANNOSIDE ACYLTRANSFERASE"/>
    <property type="match status" value="1"/>
</dbReference>
<accession>A0A377IZJ5</accession>
<dbReference type="CDD" id="cd07984">
    <property type="entry name" value="LPLAT_LABLAT-like"/>
    <property type="match status" value="1"/>
</dbReference>
<evidence type="ECO:0000256" key="5">
    <source>
        <dbReference type="ARBA" id="ARBA00023136"/>
    </source>
</evidence>
<evidence type="ECO:0000256" key="6">
    <source>
        <dbReference type="ARBA" id="ARBA00023315"/>
    </source>
</evidence>
<protein>
    <submittedName>
        <fullName evidence="8">Acyltransferase</fullName>
    </submittedName>
</protein>
<evidence type="ECO:0000313" key="9">
    <source>
        <dbReference type="Proteomes" id="UP000255264"/>
    </source>
</evidence>
<evidence type="ECO:0000313" key="8">
    <source>
        <dbReference type="EMBL" id="STO92967.1"/>
    </source>
</evidence>
<keyword evidence="2" id="KW-1003">Cell membrane</keyword>
<comment type="subcellular location">
    <subcellularLocation>
        <location evidence="1">Cell inner membrane</location>
    </subcellularLocation>
</comment>
<reference evidence="8 9" key="1">
    <citation type="submission" date="2018-06" db="EMBL/GenBank/DDBJ databases">
        <authorList>
            <consortium name="Pathogen Informatics"/>
            <person name="Doyle S."/>
        </authorList>
    </citation>
    <scope>NUCLEOTIDE SEQUENCE [LARGE SCALE GENOMIC DNA]</scope>
    <source>
        <strain evidence="8 9">NCTC13335</strain>
    </source>
</reference>
<keyword evidence="9" id="KW-1185">Reference proteome</keyword>
<evidence type="ECO:0000256" key="7">
    <source>
        <dbReference type="SAM" id="Phobius"/>
    </source>
</evidence>
<dbReference type="Pfam" id="PF03279">
    <property type="entry name" value="Lip_A_acyltrans"/>
    <property type="match status" value="1"/>
</dbReference>
<evidence type="ECO:0000256" key="1">
    <source>
        <dbReference type="ARBA" id="ARBA00004533"/>
    </source>
</evidence>
<dbReference type="RefSeq" id="WP_007243445.1">
    <property type="nucleotide sequence ID" value="NZ_JAHAHE010000017.1"/>
</dbReference>
<keyword evidence="7" id="KW-1133">Transmembrane helix</keyword>
<dbReference type="GO" id="GO:0009247">
    <property type="term" value="P:glycolipid biosynthetic process"/>
    <property type="evidence" value="ECO:0007669"/>
    <property type="project" value="UniProtKB-ARBA"/>
</dbReference>
<keyword evidence="7" id="KW-0812">Transmembrane</keyword>
<dbReference type="Proteomes" id="UP000255264">
    <property type="component" value="Unassembled WGS sequence"/>
</dbReference>